<evidence type="ECO:0000313" key="3">
    <source>
        <dbReference type="Proteomes" id="UP000467148"/>
    </source>
</evidence>
<protein>
    <submittedName>
        <fullName evidence="2">Uncharacterized protein</fullName>
    </submittedName>
</protein>
<sequence>MLTVRAGLGLPAVLVEGRADRADDDELLDAEELLGECPELSGAAEATAAPAPEAISKPAPTANPSVVIRPARLVEVTSAPARSTVNES</sequence>
<feature type="region of interest" description="Disordered" evidence="1">
    <location>
        <begin position="42"/>
        <end position="63"/>
    </location>
</feature>
<dbReference type="AlphaFoldDB" id="A0A7I7T440"/>
<dbReference type="Proteomes" id="UP000467148">
    <property type="component" value="Chromosome"/>
</dbReference>
<name>A0A7I7T440_9MYCO</name>
<dbReference type="EMBL" id="AP022596">
    <property type="protein sequence ID" value="BBY64057.1"/>
    <property type="molecule type" value="Genomic_DNA"/>
</dbReference>
<evidence type="ECO:0000256" key="1">
    <source>
        <dbReference type="SAM" id="MobiDB-lite"/>
    </source>
</evidence>
<keyword evidence="3" id="KW-1185">Reference proteome</keyword>
<proteinExistence type="predicted"/>
<reference evidence="2 3" key="1">
    <citation type="journal article" date="2019" name="Emerg. Microbes Infect.">
        <title>Comprehensive subspecies identification of 175 nontuberculous mycobacteria species based on 7547 genomic profiles.</title>
        <authorList>
            <person name="Matsumoto Y."/>
            <person name="Kinjo T."/>
            <person name="Motooka D."/>
            <person name="Nabeya D."/>
            <person name="Jung N."/>
            <person name="Uechi K."/>
            <person name="Horii T."/>
            <person name="Iida T."/>
            <person name="Fujita J."/>
            <person name="Nakamura S."/>
        </authorList>
    </citation>
    <scope>NUCLEOTIDE SEQUENCE [LARGE SCALE GENOMIC DNA]</scope>
    <source>
        <strain evidence="2 3">JCM 30396</strain>
    </source>
</reference>
<gene>
    <name evidence="2" type="ORF">MHEL_23000</name>
</gene>
<evidence type="ECO:0000313" key="2">
    <source>
        <dbReference type="EMBL" id="BBY64057.1"/>
    </source>
</evidence>
<feature type="compositionally biased region" description="Low complexity" evidence="1">
    <location>
        <begin position="43"/>
        <end position="54"/>
    </location>
</feature>
<accession>A0A7I7T440</accession>
<organism evidence="2 3">
    <name type="scientific">Mycolicibacterium helvum</name>
    <dbReference type="NCBI Taxonomy" id="1534349"/>
    <lineage>
        <taxon>Bacteria</taxon>
        <taxon>Bacillati</taxon>
        <taxon>Actinomycetota</taxon>
        <taxon>Actinomycetes</taxon>
        <taxon>Mycobacteriales</taxon>
        <taxon>Mycobacteriaceae</taxon>
        <taxon>Mycolicibacterium</taxon>
    </lineage>
</organism>
<dbReference type="KEGG" id="mhev:MHEL_23000"/>